<protein>
    <recommendedName>
        <fullName evidence="10">Major facilitator superfamily (MFS) profile domain-containing protein</fullName>
    </recommendedName>
</protein>
<dbReference type="Gene3D" id="1.20.1250.20">
    <property type="entry name" value="MFS general substrate transporter like domains"/>
    <property type="match status" value="1"/>
</dbReference>
<evidence type="ECO:0000256" key="5">
    <source>
        <dbReference type="ARBA" id="ARBA00022989"/>
    </source>
</evidence>
<feature type="transmembrane region" description="Helical" evidence="8">
    <location>
        <begin position="85"/>
        <end position="104"/>
    </location>
</feature>
<evidence type="ECO:0000256" key="7">
    <source>
        <dbReference type="SAM" id="MobiDB-lite"/>
    </source>
</evidence>
<proteinExistence type="inferred from homology"/>
<dbReference type="PROSITE" id="PS00217">
    <property type="entry name" value="SUGAR_TRANSPORT_2"/>
    <property type="match status" value="1"/>
</dbReference>
<dbReference type="SUPFAM" id="SSF103473">
    <property type="entry name" value="MFS general substrate transporter"/>
    <property type="match status" value="1"/>
</dbReference>
<feature type="chain" id="PRO_5021288449" description="Major facilitator superfamily (MFS) profile domain-containing protein" evidence="9">
    <location>
        <begin position="18"/>
        <end position="507"/>
    </location>
</feature>
<feature type="transmembrane region" description="Helical" evidence="8">
    <location>
        <begin position="110"/>
        <end position="131"/>
    </location>
</feature>
<evidence type="ECO:0000256" key="1">
    <source>
        <dbReference type="ARBA" id="ARBA00004141"/>
    </source>
</evidence>
<evidence type="ECO:0000256" key="4">
    <source>
        <dbReference type="ARBA" id="ARBA00022692"/>
    </source>
</evidence>
<dbReference type="PRINTS" id="PR00171">
    <property type="entry name" value="SUGRTRNSPORT"/>
</dbReference>
<dbReference type="OrthoDB" id="4540492at2759"/>
<feature type="domain" description="Major facilitator superfamily (MFS) profile" evidence="10">
    <location>
        <begin position="5"/>
        <end position="494"/>
    </location>
</feature>
<dbReference type="AlphaFoldDB" id="A0A507EAC2"/>
<evidence type="ECO:0000259" key="10">
    <source>
        <dbReference type="PROSITE" id="PS50850"/>
    </source>
</evidence>
<dbReference type="PROSITE" id="PS50850">
    <property type="entry name" value="MFS"/>
    <property type="match status" value="1"/>
</dbReference>
<evidence type="ECO:0000313" key="12">
    <source>
        <dbReference type="Proteomes" id="UP000320333"/>
    </source>
</evidence>
<dbReference type="GO" id="GO:0015149">
    <property type="term" value="F:hexose transmembrane transporter activity"/>
    <property type="evidence" value="ECO:0007669"/>
    <property type="project" value="TreeGrafter"/>
</dbReference>
<accession>A0A507EAC2</accession>
<feature type="transmembrane region" description="Helical" evidence="8">
    <location>
        <begin position="53"/>
        <end position="73"/>
    </location>
</feature>
<keyword evidence="12" id="KW-1185">Reference proteome</keyword>
<reference evidence="11 12" key="1">
    <citation type="journal article" date="2019" name="Sci. Rep.">
        <title>Comparative genomics of chytrid fungi reveal insights into the obligate biotrophic and pathogenic lifestyle of Synchytrium endobioticum.</title>
        <authorList>
            <person name="van de Vossenberg B.T.L.H."/>
            <person name="Warris S."/>
            <person name="Nguyen H.D.T."/>
            <person name="van Gent-Pelzer M.P.E."/>
            <person name="Joly D.L."/>
            <person name="van de Geest H.C."/>
            <person name="Bonants P.J.M."/>
            <person name="Smith D.S."/>
            <person name="Levesque C.A."/>
            <person name="van der Lee T.A.J."/>
        </authorList>
    </citation>
    <scope>NUCLEOTIDE SEQUENCE [LARGE SCALE GENOMIC DNA]</scope>
    <source>
        <strain evidence="11 12">CBS 675.73</strain>
    </source>
</reference>
<evidence type="ECO:0000256" key="2">
    <source>
        <dbReference type="ARBA" id="ARBA00010992"/>
    </source>
</evidence>
<organism evidence="11 12">
    <name type="scientific">Chytriomyces confervae</name>
    <dbReference type="NCBI Taxonomy" id="246404"/>
    <lineage>
        <taxon>Eukaryota</taxon>
        <taxon>Fungi</taxon>
        <taxon>Fungi incertae sedis</taxon>
        <taxon>Chytridiomycota</taxon>
        <taxon>Chytridiomycota incertae sedis</taxon>
        <taxon>Chytridiomycetes</taxon>
        <taxon>Chytridiales</taxon>
        <taxon>Chytriomycetaceae</taxon>
        <taxon>Chytriomyces</taxon>
    </lineage>
</organism>
<dbReference type="InterPro" id="IPR003663">
    <property type="entry name" value="Sugar/inositol_transpt"/>
</dbReference>
<dbReference type="Proteomes" id="UP000320333">
    <property type="component" value="Unassembled WGS sequence"/>
</dbReference>
<evidence type="ECO:0000256" key="9">
    <source>
        <dbReference type="SAM" id="SignalP"/>
    </source>
</evidence>
<dbReference type="InterPro" id="IPR045263">
    <property type="entry name" value="GLUT"/>
</dbReference>
<comment type="similarity">
    <text evidence="2">Belongs to the major facilitator superfamily. Sugar transporter (TC 2.A.1.1) family.</text>
</comment>
<gene>
    <name evidence="11" type="ORF">CcCBS67573_g08977</name>
</gene>
<dbReference type="PANTHER" id="PTHR23503">
    <property type="entry name" value="SOLUTE CARRIER FAMILY 2"/>
    <property type="match status" value="1"/>
</dbReference>
<comment type="caution">
    <text evidence="11">The sequence shown here is derived from an EMBL/GenBank/DDBJ whole genome shotgun (WGS) entry which is preliminary data.</text>
</comment>
<comment type="subcellular location">
    <subcellularLocation>
        <location evidence="1">Membrane</location>
        <topology evidence="1">Multi-pass membrane protein</topology>
    </subcellularLocation>
</comment>
<feature type="transmembrane region" description="Helical" evidence="8">
    <location>
        <begin position="436"/>
        <end position="459"/>
    </location>
</feature>
<keyword evidence="6 8" id="KW-0472">Membrane</keyword>
<feature type="region of interest" description="Disordered" evidence="7">
    <location>
        <begin position="235"/>
        <end position="268"/>
    </location>
</feature>
<dbReference type="Pfam" id="PF00083">
    <property type="entry name" value="Sugar_tr"/>
    <property type="match status" value="1"/>
</dbReference>
<keyword evidence="4 8" id="KW-0812">Transmembrane</keyword>
<keyword evidence="9" id="KW-0732">Signal</keyword>
<evidence type="ECO:0000256" key="6">
    <source>
        <dbReference type="ARBA" id="ARBA00023136"/>
    </source>
</evidence>
<feature type="compositionally biased region" description="Low complexity" evidence="7">
    <location>
        <begin position="244"/>
        <end position="253"/>
    </location>
</feature>
<evidence type="ECO:0000256" key="8">
    <source>
        <dbReference type="SAM" id="Phobius"/>
    </source>
</evidence>
<feature type="transmembrane region" description="Helical" evidence="8">
    <location>
        <begin position="173"/>
        <end position="193"/>
    </location>
</feature>
<evidence type="ECO:0000256" key="3">
    <source>
        <dbReference type="ARBA" id="ARBA00022448"/>
    </source>
</evidence>
<keyword evidence="3" id="KW-0813">Transport</keyword>
<feature type="transmembrane region" description="Helical" evidence="8">
    <location>
        <begin position="333"/>
        <end position="352"/>
    </location>
</feature>
<name>A0A507EAC2_9FUNG</name>
<evidence type="ECO:0000313" key="11">
    <source>
        <dbReference type="EMBL" id="TPX60746.1"/>
    </source>
</evidence>
<dbReference type="PANTHER" id="PTHR23503:SF8">
    <property type="entry name" value="FACILITATED GLUCOSE TRANSPORTER PROTEIN 1"/>
    <property type="match status" value="1"/>
</dbReference>
<feature type="transmembrane region" description="Helical" evidence="8">
    <location>
        <begin position="143"/>
        <end position="161"/>
    </location>
</feature>
<dbReference type="InterPro" id="IPR005828">
    <property type="entry name" value="MFS_sugar_transport-like"/>
</dbReference>
<feature type="transmembrane region" description="Helical" evidence="8">
    <location>
        <begin position="386"/>
        <end position="410"/>
    </location>
</feature>
<dbReference type="STRING" id="246404.A0A507EAC2"/>
<feature type="transmembrane region" description="Helical" evidence="8">
    <location>
        <begin position="358"/>
        <end position="379"/>
    </location>
</feature>
<dbReference type="EMBL" id="QEAP01000681">
    <property type="protein sequence ID" value="TPX60746.1"/>
    <property type="molecule type" value="Genomic_DNA"/>
</dbReference>
<sequence>MLRLCVASAALTAFSFGFHLGEVNQPREAMSNCTAVDDLILSAGTDCIPMDDWAWGTFVSIFVLGGTVGAFCGGPLAEMLGRRRLLFLNNAPYILAAMLLGSSTSVWGLYAGRFIAGLAAGLGSVGVPLYIAEVAPVKIRGSLGAIHQLSIVVGILCSQSLGIPLSTRTGWRYLFYTGALPPLLQCFLLPFCVESPKWMSANGLLIDARKALVKLRSGAGFSDADIEDELESIANNPHARGNDENAANDTDAAPQDAGRHSLSGNADESAPLTSHVVRTVGIHNLFSVPALRKPLIAAFGLQLAQQLSGVNAAVFYSTTIFNQSYPPSVSIKLSLLVSVVNLITTLVSMVLIERLGRRTLLLTSELGMMSCGISIFIAVKAAFAPAVVVVSLMGFVGFFGIGLGAIPWLILPELVPGYAVNAAASVCSGLNWGSSWIVALLLPVFIGIRKFIVLNAIIVIDFIMMAVGYDVFLLFSVFLAGFAVFTMYYVPETKGLSPEEVARINQF</sequence>
<dbReference type="PROSITE" id="PS00216">
    <property type="entry name" value="SUGAR_TRANSPORT_1"/>
    <property type="match status" value="1"/>
</dbReference>
<feature type="signal peptide" evidence="9">
    <location>
        <begin position="1"/>
        <end position="17"/>
    </location>
</feature>
<keyword evidence="5 8" id="KW-1133">Transmembrane helix</keyword>
<dbReference type="InterPro" id="IPR020846">
    <property type="entry name" value="MFS_dom"/>
</dbReference>
<feature type="transmembrane region" description="Helical" evidence="8">
    <location>
        <begin position="471"/>
        <end position="490"/>
    </location>
</feature>
<dbReference type="GO" id="GO:0016020">
    <property type="term" value="C:membrane"/>
    <property type="evidence" value="ECO:0007669"/>
    <property type="project" value="UniProtKB-SubCell"/>
</dbReference>
<dbReference type="InterPro" id="IPR005829">
    <property type="entry name" value="Sugar_transporter_CS"/>
</dbReference>
<dbReference type="InterPro" id="IPR036259">
    <property type="entry name" value="MFS_trans_sf"/>
</dbReference>